<dbReference type="InterPro" id="IPR039902">
    <property type="entry name" value="CCDC148/CCDC112"/>
</dbReference>
<evidence type="ECO:0000256" key="2">
    <source>
        <dbReference type="SAM" id="Coils"/>
    </source>
</evidence>
<evidence type="ECO:0000256" key="3">
    <source>
        <dbReference type="SAM" id="MobiDB-lite"/>
    </source>
</evidence>
<dbReference type="Proteomes" id="UP000324800">
    <property type="component" value="Unassembled WGS sequence"/>
</dbReference>
<evidence type="ECO:0000256" key="1">
    <source>
        <dbReference type="ARBA" id="ARBA00023054"/>
    </source>
</evidence>
<dbReference type="PANTHER" id="PTHR21549">
    <property type="entry name" value="MUTATED IN BLADDER CANCER 1"/>
    <property type="match status" value="1"/>
</dbReference>
<dbReference type="AlphaFoldDB" id="A0A5J4W7A9"/>
<protein>
    <recommendedName>
        <fullName evidence="6">Coiled-coil domain-containing protein</fullName>
    </recommendedName>
</protein>
<feature type="coiled-coil region" evidence="2">
    <location>
        <begin position="229"/>
        <end position="268"/>
    </location>
</feature>
<dbReference type="EMBL" id="SNRW01003090">
    <property type="protein sequence ID" value="KAA6390821.1"/>
    <property type="molecule type" value="Genomic_DNA"/>
</dbReference>
<keyword evidence="1 2" id="KW-0175">Coiled coil</keyword>
<accession>A0A5J4W7A9</accession>
<reference evidence="4 5" key="1">
    <citation type="submission" date="2019-03" db="EMBL/GenBank/DDBJ databases">
        <title>Single cell metagenomics reveals metabolic interactions within the superorganism composed of flagellate Streblomastix strix and complex community of Bacteroidetes bacteria on its surface.</title>
        <authorList>
            <person name="Treitli S.C."/>
            <person name="Kolisko M."/>
            <person name="Husnik F."/>
            <person name="Keeling P."/>
            <person name="Hampl V."/>
        </authorList>
    </citation>
    <scope>NUCLEOTIDE SEQUENCE [LARGE SCALE GENOMIC DNA]</scope>
    <source>
        <strain evidence="4">ST1C</strain>
    </source>
</reference>
<dbReference type="OrthoDB" id="448087at2759"/>
<evidence type="ECO:0000313" key="5">
    <source>
        <dbReference type="Proteomes" id="UP000324800"/>
    </source>
</evidence>
<proteinExistence type="predicted"/>
<evidence type="ECO:0000313" key="4">
    <source>
        <dbReference type="EMBL" id="KAA6390821.1"/>
    </source>
</evidence>
<evidence type="ECO:0008006" key="6">
    <source>
        <dbReference type="Google" id="ProtNLM"/>
    </source>
</evidence>
<dbReference type="PANTHER" id="PTHR21549:SF1">
    <property type="entry name" value="COILED-COIL DOMAIN-CONTAINING PROTEIN 148"/>
    <property type="match status" value="1"/>
</dbReference>
<comment type="caution">
    <text evidence="4">The sequence shown here is derived from an EMBL/GenBank/DDBJ whole genome shotgun (WGS) entry which is preliminary data.</text>
</comment>
<feature type="region of interest" description="Disordered" evidence="3">
    <location>
        <begin position="167"/>
        <end position="190"/>
    </location>
</feature>
<sequence>MKSKKRMDVAEKLAWELQKEEEIRSNLYENGEIIDDNQKGNQLLDANVNEQGKEQEFDKKIQKQQIQPVFWTNALIEVKYLDWHEAVASLHKLIETTQQIYVTQKLKAIEYDKMATKSQLEYLALLNQRFAEQAELQKQRDEIDRRLEQQRILFQAKQEEMNKRIEQEEEIRRKEEEREKEKEEKEREKNKVELEEYHRALREMQYREALELAELEEQARIEREKQGIINKERVEYRQKEYEQQKAQQQEKEIARIEAEAEKERMLEKIREQVRIYAKDDPERLLQPTESSKAAMEAEEWRRADLFAINGYTDDQMFADPRFHFQFLLNERGVGQSEYAKEIMAKIPPQRPPRIDALTSDQKAVEIKSRKDNIFLPIFGKKSE</sequence>
<name>A0A5J4W7A9_9EUKA</name>
<organism evidence="4 5">
    <name type="scientific">Streblomastix strix</name>
    <dbReference type="NCBI Taxonomy" id="222440"/>
    <lineage>
        <taxon>Eukaryota</taxon>
        <taxon>Metamonada</taxon>
        <taxon>Preaxostyla</taxon>
        <taxon>Oxymonadida</taxon>
        <taxon>Streblomastigidae</taxon>
        <taxon>Streblomastix</taxon>
    </lineage>
</organism>
<gene>
    <name evidence="4" type="ORF">EZS28_013653</name>
</gene>